<dbReference type="RefSeq" id="WP_108978426.1">
    <property type="nucleotide sequence ID" value="NZ_BFBB01000009.1"/>
</dbReference>
<dbReference type="AlphaFoldDB" id="A0A2P2E598"/>
<dbReference type="OrthoDB" id="314615at2"/>
<sequence length="599" mass="63911">MKKIISSLTILSFFFLQVCSTTKQDKDDPLRNSKKLIGEGHKSLYFQGAVPIAGTSIKFIPPMEEGEIFILGRRVGFAKAEFSKAILKAKESVVVIKEGTKKSWSLADDISEGGDDLTKSIYEHTTKPGLYIMYTSNAKAKKLIGTSFSSGIKTHEKVVNDSIQLRKDWELWAENEFKDPVERDTSPDFKKRMSGYSTTFRDGFDSFVYGYVDIDEIFKTAWEGSYEELKGNKLETLLQESESFRSEHSTSIASAWKETIFNYTSDIKAELKEASQDIESIAEGAGLSLSLLKAFSKTTKALFFDALLKPIGKLSILSIGYIGLNSIVYPAVVVSSTATLGIVSGVYILVETLTIAGKGVVYVIAPTAELGLGAILGSTEVLLGESYNSLKLGGKSSAYLARKTAKYSTKGAAILTETSGRYILAPISLLGQTSSQALVGGGISITGTATGASIATTSLGLSSTTYVGGKTAAVVTGTTGTVASFGTGTGFGIYYLGKSAGVPIGVTLGSGVVLSYEVMAQLSAHSLLAVADCSYLVLSLEGGKWVLYGVKDTSSKAKGLLVGAVVDLNQVRKEGGTVVKVPIDEKEAESIFSRKKKEK</sequence>
<gene>
    <name evidence="1" type="ORF">LPTSP4_35850</name>
</gene>
<reference evidence="1 2" key="1">
    <citation type="submission" date="2018-02" db="EMBL/GenBank/DDBJ databases">
        <title>Novel Leptospira species isolated from soil and water in Japan.</title>
        <authorList>
            <person name="Nakao R."/>
            <person name="Masuzawa T."/>
        </authorList>
    </citation>
    <scope>NUCLEOTIDE SEQUENCE [LARGE SCALE GENOMIC DNA]</scope>
    <source>
        <strain evidence="1 2">YH101</strain>
    </source>
</reference>
<evidence type="ECO:0000313" key="1">
    <source>
        <dbReference type="EMBL" id="GBF52047.1"/>
    </source>
</evidence>
<name>A0A2P2E598_9LEPT</name>
<organism evidence="1 2">
    <name type="scientific">Leptospira ryugenii</name>
    <dbReference type="NCBI Taxonomy" id="1917863"/>
    <lineage>
        <taxon>Bacteria</taxon>
        <taxon>Pseudomonadati</taxon>
        <taxon>Spirochaetota</taxon>
        <taxon>Spirochaetia</taxon>
        <taxon>Leptospirales</taxon>
        <taxon>Leptospiraceae</taxon>
        <taxon>Leptospira</taxon>
    </lineage>
</organism>
<keyword evidence="2" id="KW-1185">Reference proteome</keyword>
<accession>A0A2P2E598</accession>
<comment type="caution">
    <text evidence="1">The sequence shown here is derived from an EMBL/GenBank/DDBJ whole genome shotgun (WGS) entry which is preliminary data.</text>
</comment>
<dbReference type="EMBL" id="BFBB01000009">
    <property type="protein sequence ID" value="GBF52047.1"/>
    <property type="molecule type" value="Genomic_DNA"/>
</dbReference>
<dbReference type="Proteomes" id="UP000245133">
    <property type="component" value="Unassembled WGS sequence"/>
</dbReference>
<evidence type="ECO:0000313" key="2">
    <source>
        <dbReference type="Proteomes" id="UP000245133"/>
    </source>
</evidence>
<proteinExistence type="predicted"/>
<protein>
    <submittedName>
        <fullName evidence="1">Uncharacterized protein</fullName>
    </submittedName>
</protein>